<dbReference type="SUPFAM" id="SSF55729">
    <property type="entry name" value="Acyl-CoA N-acyltransferases (Nat)"/>
    <property type="match status" value="1"/>
</dbReference>
<organism evidence="2 3">
    <name type="scientific">Bosea robiniae</name>
    <dbReference type="NCBI Taxonomy" id="1036780"/>
    <lineage>
        <taxon>Bacteria</taxon>
        <taxon>Pseudomonadati</taxon>
        <taxon>Pseudomonadota</taxon>
        <taxon>Alphaproteobacteria</taxon>
        <taxon>Hyphomicrobiales</taxon>
        <taxon>Boseaceae</taxon>
        <taxon>Bosea</taxon>
    </lineage>
</organism>
<dbReference type="Pfam" id="PF13508">
    <property type="entry name" value="Acetyltransf_7"/>
    <property type="match status" value="1"/>
</dbReference>
<evidence type="ECO:0000313" key="3">
    <source>
        <dbReference type="Proteomes" id="UP000199468"/>
    </source>
</evidence>
<reference evidence="2 3" key="1">
    <citation type="submission" date="2016-10" db="EMBL/GenBank/DDBJ databases">
        <authorList>
            <person name="Varghese N."/>
            <person name="Submissions S."/>
        </authorList>
    </citation>
    <scope>NUCLEOTIDE SEQUENCE [LARGE SCALE GENOMIC DNA]</scope>
    <source>
        <strain evidence="2 3">DSM 26672</strain>
    </source>
</reference>
<sequence>MRPHAPAFALPIRLSRYTSIIMTSLPLTIRHELPVDAAAIERLHERAFGPGRFARTAFRLREGVPPEPALSFASHVGTFLVGSVKVTAVLAGGHKALMLGPLTVDPAFEGRGIGAALMNRSIEAAREAGHDLILLIGDAPYYARFGFKVLPPGQFVLPGPADPARFLALELVEGVLKQRSGAVASMRFSSDA</sequence>
<proteinExistence type="predicted"/>
<dbReference type="Proteomes" id="UP000199468">
    <property type="component" value="Unassembled WGS sequence"/>
</dbReference>
<comment type="caution">
    <text evidence="2">The sequence shown here is derived from an EMBL/GenBank/DDBJ whole genome shotgun (WGS) entry which is preliminary data.</text>
</comment>
<dbReference type="PROSITE" id="PS51186">
    <property type="entry name" value="GNAT"/>
    <property type="match status" value="1"/>
</dbReference>
<dbReference type="InterPro" id="IPR000182">
    <property type="entry name" value="GNAT_dom"/>
</dbReference>
<gene>
    <name evidence="2" type="ORF">SAMN05421844_10259</name>
</gene>
<evidence type="ECO:0000259" key="1">
    <source>
        <dbReference type="PROSITE" id="PS51186"/>
    </source>
</evidence>
<dbReference type="EMBL" id="FNBZ01000002">
    <property type="protein sequence ID" value="SDF80700.1"/>
    <property type="molecule type" value="Genomic_DNA"/>
</dbReference>
<dbReference type="CDD" id="cd04301">
    <property type="entry name" value="NAT_SF"/>
    <property type="match status" value="1"/>
</dbReference>
<keyword evidence="3" id="KW-1185">Reference proteome</keyword>
<accession>A0ABY0NRN3</accession>
<name>A0ABY0NRN3_9HYPH</name>
<dbReference type="Gene3D" id="3.40.630.30">
    <property type="match status" value="1"/>
</dbReference>
<feature type="domain" description="N-acetyltransferase" evidence="1">
    <location>
        <begin position="27"/>
        <end position="172"/>
    </location>
</feature>
<evidence type="ECO:0000313" key="2">
    <source>
        <dbReference type="EMBL" id="SDF80700.1"/>
    </source>
</evidence>
<dbReference type="InterPro" id="IPR016181">
    <property type="entry name" value="Acyl_CoA_acyltransferase"/>
</dbReference>
<protein>
    <submittedName>
        <fullName evidence="2">Predicted N-acetyltransferase YhbS</fullName>
    </submittedName>
</protein>